<protein>
    <submittedName>
        <fullName evidence="9">Lipid phosphate phosphatase 1</fullName>
    </submittedName>
</protein>
<dbReference type="SUPFAM" id="SSF48317">
    <property type="entry name" value="Acid phosphatase/Vanadium-dependent haloperoxidase"/>
    <property type="match status" value="1"/>
</dbReference>
<organism evidence="9 10">
    <name type="scientific">Parachaetomium inaequale</name>
    <dbReference type="NCBI Taxonomy" id="2588326"/>
    <lineage>
        <taxon>Eukaryota</taxon>
        <taxon>Fungi</taxon>
        <taxon>Dikarya</taxon>
        <taxon>Ascomycota</taxon>
        <taxon>Pezizomycotina</taxon>
        <taxon>Sordariomycetes</taxon>
        <taxon>Sordariomycetidae</taxon>
        <taxon>Sordariales</taxon>
        <taxon>Chaetomiaceae</taxon>
        <taxon>Parachaetomium</taxon>
    </lineage>
</organism>
<evidence type="ECO:0000256" key="5">
    <source>
        <dbReference type="ARBA" id="ARBA00023136"/>
    </source>
</evidence>
<dbReference type="InterPro" id="IPR043216">
    <property type="entry name" value="PAP-like"/>
</dbReference>
<dbReference type="Pfam" id="PF01569">
    <property type="entry name" value="PAP2"/>
    <property type="match status" value="1"/>
</dbReference>
<feature type="region of interest" description="Disordered" evidence="6">
    <location>
        <begin position="338"/>
        <end position="399"/>
    </location>
</feature>
<dbReference type="Gene3D" id="1.20.144.10">
    <property type="entry name" value="Phosphatidic acid phosphatase type 2/haloperoxidase"/>
    <property type="match status" value="1"/>
</dbReference>
<evidence type="ECO:0000313" key="9">
    <source>
        <dbReference type="EMBL" id="KAK4031459.1"/>
    </source>
</evidence>
<dbReference type="Proteomes" id="UP001303115">
    <property type="component" value="Unassembled WGS sequence"/>
</dbReference>
<feature type="transmembrane region" description="Helical" evidence="7">
    <location>
        <begin position="47"/>
        <end position="65"/>
    </location>
</feature>
<evidence type="ECO:0000256" key="2">
    <source>
        <dbReference type="ARBA" id="ARBA00008816"/>
    </source>
</evidence>
<comment type="similarity">
    <text evidence="2">Belongs to the PA-phosphatase related phosphoesterase family.</text>
</comment>
<keyword evidence="10" id="KW-1185">Reference proteome</keyword>
<feature type="region of interest" description="Disordered" evidence="6">
    <location>
        <begin position="1"/>
        <end position="25"/>
    </location>
</feature>
<dbReference type="InterPro" id="IPR036938">
    <property type="entry name" value="PAP2/HPO_sf"/>
</dbReference>
<feature type="transmembrane region" description="Helical" evidence="7">
    <location>
        <begin position="239"/>
        <end position="261"/>
    </location>
</feature>
<feature type="domain" description="Phosphatidic acid phosphatase type 2/haloperoxidase" evidence="8">
    <location>
        <begin position="130"/>
        <end position="285"/>
    </location>
</feature>
<dbReference type="PANTHER" id="PTHR10165">
    <property type="entry name" value="LIPID PHOSPHATE PHOSPHATASE"/>
    <property type="match status" value="1"/>
</dbReference>
<evidence type="ECO:0000259" key="8">
    <source>
        <dbReference type="SMART" id="SM00014"/>
    </source>
</evidence>
<keyword evidence="5 7" id="KW-0472">Membrane</keyword>
<sequence length="399" mass="44006">MLPFHRRDARREPAAATTDKPPLQGGTMRQRLVPFVIDWVKVSWRDILTMAVLGAATLGIYRAPYAATRNFPITFDASGDIVYPQFAYPNRGWIISPSLSGVICTIIPIGIMALAQLRIRSFWDFNNAVLGLLYSLILSSLFQVIIKTLIGGFRPIFLDVCRPDPSLAQSHNATGLNGVGFHSVMYTSEVCTNPDKDAVKNAMTSFPSGHATTAFAAYVFLFLWMNAKLKVWANFHATFYWLAALLAPLLGATLMAACLTVDQAHNWYDVCMGVLIGTIVAFMVYRVSYAAVWDWRYNHIPLRHRQVFDYAALAPEVMERALFVRKLGWGRKKGRGGRRGVFGRGKPRVGSNASSATYARNGGASMEVPPAQGGVSYPNPATVRPNGTGQNYGRGEDMV</sequence>
<comment type="caution">
    <text evidence="9">The sequence shown here is derived from an EMBL/GenBank/DDBJ whole genome shotgun (WGS) entry which is preliminary data.</text>
</comment>
<evidence type="ECO:0000256" key="4">
    <source>
        <dbReference type="ARBA" id="ARBA00022989"/>
    </source>
</evidence>
<feature type="transmembrane region" description="Helical" evidence="7">
    <location>
        <begin position="127"/>
        <end position="146"/>
    </location>
</feature>
<evidence type="ECO:0000256" key="7">
    <source>
        <dbReference type="SAM" id="Phobius"/>
    </source>
</evidence>
<keyword evidence="3 7" id="KW-0812">Transmembrane</keyword>
<dbReference type="EMBL" id="MU854801">
    <property type="protein sequence ID" value="KAK4031459.1"/>
    <property type="molecule type" value="Genomic_DNA"/>
</dbReference>
<keyword evidence="4 7" id="KW-1133">Transmembrane helix</keyword>
<dbReference type="AlphaFoldDB" id="A0AAN6P486"/>
<comment type="subcellular location">
    <subcellularLocation>
        <location evidence="1">Membrane</location>
        <topology evidence="1">Multi-pass membrane protein</topology>
    </subcellularLocation>
</comment>
<dbReference type="GO" id="GO:0016020">
    <property type="term" value="C:membrane"/>
    <property type="evidence" value="ECO:0007669"/>
    <property type="project" value="UniProtKB-SubCell"/>
</dbReference>
<gene>
    <name evidence="9" type="ORF">C8A01DRAFT_21314</name>
</gene>
<evidence type="ECO:0000256" key="3">
    <source>
        <dbReference type="ARBA" id="ARBA00022692"/>
    </source>
</evidence>
<dbReference type="GO" id="GO:0046839">
    <property type="term" value="P:phospholipid dephosphorylation"/>
    <property type="evidence" value="ECO:0007669"/>
    <property type="project" value="TreeGrafter"/>
</dbReference>
<feature type="transmembrane region" description="Helical" evidence="7">
    <location>
        <begin position="93"/>
        <end position="115"/>
    </location>
</feature>
<evidence type="ECO:0000256" key="1">
    <source>
        <dbReference type="ARBA" id="ARBA00004141"/>
    </source>
</evidence>
<reference evidence="10" key="1">
    <citation type="journal article" date="2023" name="Mol. Phylogenet. Evol.">
        <title>Genome-scale phylogeny and comparative genomics of the fungal order Sordariales.</title>
        <authorList>
            <person name="Hensen N."/>
            <person name="Bonometti L."/>
            <person name="Westerberg I."/>
            <person name="Brannstrom I.O."/>
            <person name="Guillou S."/>
            <person name="Cros-Aarteil S."/>
            <person name="Calhoun S."/>
            <person name="Haridas S."/>
            <person name="Kuo A."/>
            <person name="Mondo S."/>
            <person name="Pangilinan J."/>
            <person name="Riley R."/>
            <person name="LaButti K."/>
            <person name="Andreopoulos B."/>
            <person name="Lipzen A."/>
            <person name="Chen C."/>
            <person name="Yan M."/>
            <person name="Daum C."/>
            <person name="Ng V."/>
            <person name="Clum A."/>
            <person name="Steindorff A."/>
            <person name="Ohm R.A."/>
            <person name="Martin F."/>
            <person name="Silar P."/>
            <person name="Natvig D.O."/>
            <person name="Lalanne C."/>
            <person name="Gautier V."/>
            <person name="Ament-Velasquez S.L."/>
            <person name="Kruys A."/>
            <person name="Hutchinson M.I."/>
            <person name="Powell A.J."/>
            <person name="Barry K."/>
            <person name="Miller A.N."/>
            <person name="Grigoriev I.V."/>
            <person name="Debuchy R."/>
            <person name="Gladieux P."/>
            <person name="Hiltunen Thoren M."/>
            <person name="Johannesson H."/>
        </authorList>
    </citation>
    <scope>NUCLEOTIDE SEQUENCE [LARGE SCALE GENOMIC DNA]</scope>
    <source>
        <strain evidence="10">CBS 284.82</strain>
    </source>
</reference>
<evidence type="ECO:0000256" key="6">
    <source>
        <dbReference type="SAM" id="MobiDB-lite"/>
    </source>
</evidence>
<dbReference type="PANTHER" id="PTHR10165:SF84">
    <property type="entry name" value="PHOSPHATIDIC ACID PHOSPHATASE BETA"/>
    <property type="match status" value="1"/>
</dbReference>
<feature type="transmembrane region" description="Helical" evidence="7">
    <location>
        <begin position="209"/>
        <end position="227"/>
    </location>
</feature>
<accession>A0AAN6P486</accession>
<proteinExistence type="inferred from homology"/>
<feature type="transmembrane region" description="Helical" evidence="7">
    <location>
        <begin position="267"/>
        <end position="287"/>
    </location>
</feature>
<dbReference type="InterPro" id="IPR000326">
    <property type="entry name" value="PAP2/HPO"/>
</dbReference>
<evidence type="ECO:0000313" key="10">
    <source>
        <dbReference type="Proteomes" id="UP001303115"/>
    </source>
</evidence>
<dbReference type="GO" id="GO:0006644">
    <property type="term" value="P:phospholipid metabolic process"/>
    <property type="evidence" value="ECO:0007669"/>
    <property type="project" value="InterPro"/>
</dbReference>
<dbReference type="GO" id="GO:0008195">
    <property type="term" value="F:phosphatidate phosphatase activity"/>
    <property type="evidence" value="ECO:0007669"/>
    <property type="project" value="TreeGrafter"/>
</dbReference>
<name>A0AAN6P486_9PEZI</name>
<feature type="compositionally biased region" description="Basic and acidic residues" evidence="6">
    <location>
        <begin position="1"/>
        <end position="13"/>
    </location>
</feature>
<dbReference type="SMART" id="SM00014">
    <property type="entry name" value="acidPPc"/>
    <property type="match status" value="1"/>
</dbReference>